<evidence type="ECO:0000259" key="12">
    <source>
        <dbReference type="Pfam" id="PF01225"/>
    </source>
</evidence>
<comment type="pathway">
    <text evidence="10 11">Cell wall biogenesis; peptidoglycan biosynthesis.</text>
</comment>
<evidence type="ECO:0000256" key="6">
    <source>
        <dbReference type="ARBA" id="ARBA00022960"/>
    </source>
</evidence>
<dbReference type="Gene3D" id="3.90.190.20">
    <property type="entry name" value="Mur ligase, C-terminal domain"/>
    <property type="match status" value="1"/>
</dbReference>
<keyword evidence="1 10" id="KW-0963">Cytoplasm</keyword>
<keyword evidence="5 10" id="KW-0067">ATP-binding</keyword>
<gene>
    <name evidence="10" type="primary">murF</name>
    <name evidence="16" type="ORF">B0A73_03000</name>
    <name evidence="15" type="ORF">IW18_04835</name>
</gene>
<comment type="catalytic activity">
    <reaction evidence="10 11">
        <text>D-alanyl-D-alanine + UDP-N-acetyl-alpha-D-muramoyl-L-alanyl-gamma-D-glutamyl-meso-2,6-diaminopimelate + ATP = UDP-N-acetyl-alpha-D-muramoyl-L-alanyl-gamma-D-glutamyl-meso-2,6-diaminopimeloyl-D-alanyl-D-alanine + ADP + phosphate + H(+)</text>
        <dbReference type="Rhea" id="RHEA:28374"/>
        <dbReference type="ChEBI" id="CHEBI:15378"/>
        <dbReference type="ChEBI" id="CHEBI:30616"/>
        <dbReference type="ChEBI" id="CHEBI:43474"/>
        <dbReference type="ChEBI" id="CHEBI:57822"/>
        <dbReference type="ChEBI" id="CHEBI:61386"/>
        <dbReference type="ChEBI" id="CHEBI:83905"/>
        <dbReference type="ChEBI" id="CHEBI:456216"/>
        <dbReference type="EC" id="6.3.2.10"/>
    </reaction>
</comment>
<dbReference type="SUPFAM" id="SSF53623">
    <property type="entry name" value="MurD-like peptide ligases, catalytic domain"/>
    <property type="match status" value="1"/>
</dbReference>
<dbReference type="AlphaFoldDB" id="A0A0D0EF88"/>
<evidence type="ECO:0000313" key="17">
    <source>
        <dbReference type="Proteomes" id="UP000032061"/>
    </source>
</evidence>
<dbReference type="STRING" id="37752.IW18_04835"/>
<dbReference type="InterPro" id="IPR000713">
    <property type="entry name" value="Mur_ligase_N"/>
</dbReference>
<feature type="domain" description="Mur ligase central" evidence="14">
    <location>
        <begin position="96"/>
        <end position="275"/>
    </location>
</feature>
<dbReference type="GO" id="GO:0008360">
    <property type="term" value="P:regulation of cell shape"/>
    <property type="evidence" value="ECO:0007669"/>
    <property type="project" value="UniProtKB-KW"/>
</dbReference>
<dbReference type="InterPro" id="IPR036565">
    <property type="entry name" value="Mur-like_cat_sf"/>
</dbReference>
<keyword evidence="8 10" id="KW-0131">Cell cycle</keyword>
<dbReference type="SUPFAM" id="SSF63418">
    <property type="entry name" value="MurE/MurF N-terminal domain"/>
    <property type="match status" value="1"/>
</dbReference>
<dbReference type="Proteomes" id="UP000032061">
    <property type="component" value="Unassembled WGS sequence"/>
</dbReference>
<reference evidence="15 17" key="1">
    <citation type="submission" date="2015-01" db="EMBL/GenBank/DDBJ databases">
        <title>Genome of Flavobacterium hibernum DSM 12611.</title>
        <authorList>
            <person name="Stropko S.J."/>
            <person name="Pipes S.E."/>
            <person name="Newman J.D."/>
        </authorList>
    </citation>
    <scope>NUCLEOTIDE SEQUENCE [LARGE SCALE GENOMIC DNA]</scope>
    <source>
        <strain evidence="15 17">DSM 12611</strain>
    </source>
</reference>
<reference evidence="16 18" key="2">
    <citation type="submission" date="2016-11" db="EMBL/GenBank/DDBJ databases">
        <title>Whole genomes of Flavobacteriaceae.</title>
        <authorList>
            <person name="Stine C."/>
            <person name="Li C."/>
            <person name="Tadesse D."/>
        </authorList>
    </citation>
    <scope>NUCLEOTIDE SEQUENCE [LARGE SCALE GENOMIC DNA]</scope>
    <source>
        <strain evidence="16 18">ATCC 51468</strain>
    </source>
</reference>
<evidence type="ECO:0000256" key="11">
    <source>
        <dbReference type="RuleBase" id="RU004136"/>
    </source>
</evidence>
<dbReference type="InterPro" id="IPR013221">
    <property type="entry name" value="Mur_ligase_cen"/>
</dbReference>
<dbReference type="PANTHER" id="PTHR43024">
    <property type="entry name" value="UDP-N-ACETYLMURAMOYL-TRIPEPTIDE--D-ALANYL-D-ALANINE LIGASE"/>
    <property type="match status" value="1"/>
</dbReference>
<comment type="caution">
    <text evidence="15">The sequence shown here is derived from an EMBL/GenBank/DDBJ whole genome shotgun (WGS) entry which is preliminary data.</text>
</comment>
<keyword evidence="4 10" id="KW-0547">Nucleotide-binding</keyword>
<evidence type="ECO:0000259" key="14">
    <source>
        <dbReference type="Pfam" id="PF08245"/>
    </source>
</evidence>
<dbReference type="InterPro" id="IPR051046">
    <property type="entry name" value="MurCDEF_CellWall_CoF430Synth"/>
</dbReference>
<dbReference type="Pfam" id="PF08245">
    <property type="entry name" value="Mur_ligase_M"/>
    <property type="match status" value="1"/>
</dbReference>
<dbReference type="EMBL" id="MUGX01000006">
    <property type="protein sequence ID" value="OXA90718.1"/>
    <property type="molecule type" value="Genomic_DNA"/>
</dbReference>
<dbReference type="InterPro" id="IPR036615">
    <property type="entry name" value="Mur_ligase_C_dom_sf"/>
</dbReference>
<dbReference type="Pfam" id="PF01225">
    <property type="entry name" value="Mur_ligase"/>
    <property type="match status" value="1"/>
</dbReference>
<dbReference type="UniPathway" id="UPA00219"/>
<dbReference type="Pfam" id="PF02875">
    <property type="entry name" value="Mur_ligase_C"/>
    <property type="match status" value="1"/>
</dbReference>
<evidence type="ECO:0000256" key="9">
    <source>
        <dbReference type="ARBA" id="ARBA00023316"/>
    </source>
</evidence>
<dbReference type="Gene3D" id="3.40.1190.10">
    <property type="entry name" value="Mur-like, catalytic domain"/>
    <property type="match status" value="1"/>
</dbReference>
<dbReference type="GO" id="GO:0005524">
    <property type="term" value="F:ATP binding"/>
    <property type="evidence" value="ECO:0007669"/>
    <property type="project" value="UniProtKB-UniRule"/>
</dbReference>
<evidence type="ECO:0000256" key="1">
    <source>
        <dbReference type="ARBA" id="ARBA00022490"/>
    </source>
</evidence>
<feature type="domain" description="Mur ligase C-terminal" evidence="13">
    <location>
        <begin position="299"/>
        <end position="416"/>
    </location>
</feature>
<evidence type="ECO:0000313" key="18">
    <source>
        <dbReference type="Proteomes" id="UP000198302"/>
    </source>
</evidence>
<evidence type="ECO:0000256" key="3">
    <source>
        <dbReference type="ARBA" id="ARBA00022618"/>
    </source>
</evidence>
<keyword evidence="3 10" id="KW-0132">Cell division</keyword>
<evidence type="ECO:0000256" key="10">
    <source>
        <dbReference type="HAMAP-Rule" id="MF_02019"/>
    </source>
</evidence>
<protein>
    <recommendedName>
        <fullName evidence="10 11">UDP-N-acetylmuramoyl-tripeptide--D-alanyl-D-alanine ligase</fullName>
        <ecNumber evidence="10 11">6.3.2.10</ecNumber>
    </recommendedName>
    <alternativeName>
        <fullName evidence="10">D-alanyl-D-alanine-adding enzyme</fullName>
    </alternativeName>
</protein>
<organism evidence="15 17">
    <name type="scientific">Flavobacterium hibernum</name>
    <dbReference type="NCBI Taxonomy" id="37752"/>
    <lineage>
        <taxon>Bacteria</taxon>
        <taxon>Pseudomonadati</taxon>
        <taxon>Bacteroidota</taxon>
        <taxon>Flavobacteriia</taxon>
        <taxon>Flavobacteriales</taxon>
        <taxon>Flavobacteriaceae</taxon>
        <taxon>Flavobacterium</taxon>
    </lineage>
</organism>
<dbReference type="InterPro" id="IPR005863">
    <property type="entry name" value="UDP-N-AcMur_synth"/>
</dbReference>
<dbReference type="SUPFAM" id="SSF53244">
    <property type="entry name" value="MurD-like peptide ligases, peptide-binding domain"/>
    <property type="match status" value="1"/>
</dbReference>
<dbReference type="InterPro" id="IPR004101">
    <property type="entry name" value="Mur_ligase_C"/>
</dbReference>
<dbReference type="GO" id="GO:0009252">
    <property type="term" value="P:peptidoglycan biosynthetic process"/>
    <property type="evidence" value="ECO:0007669"/>
    <property type="project" value="UniProtKB-UniRule"/>
</dbReference>
<keyword evidence="2 10" id="KW-0436">Ligase</keyword>
<sequence>MNIQDIHNLFLQCKSVSIDTRKIEKDSMFFAIKGENFDANTFAASALELGALFVVIDNASYVIDERTILVENSLETLQELAKFHRAYLKLPIVALTGSNGKTTTKELINVVLSKKYKTKATVGNLNNHIGVPLTLLSFTKETEIGIVEMGANHKKEIEFLCQIAQPDFGYITNFGKAHLEGFGGVQGVIEGKSEMYQYLAKNDKLVFVNLEDPIQIERSRGIKTFTFGVNNDAADIKIKGIKANPFVAIEYDNFNVESHLIGLYNANNINAAVAMGYYFKVDENDIKQAIEHYIPENNRSQLLKKGSNQIILDAYNANPSSMAVAITNFLQLEGKNKVMILGDMFELGEESEQEHKILVDSLSNQKESVCYLIGKSFYENKVSDENLHFYETFDAFSAHLKTIHFNESTILIKGSRGMALERSLDYIV</sequence>
<evidence type="ECO:0000313" key="15">
    <source>
        <dbReference type="EMBL" id="KIO53679.1"/>
    </source>
</evidence>
<feature type="domain" description="Mur ligase N-terminal catalytic" evidence="12">
    <location>
        <begin position="14"/>
        <end position="83"/>
    </location>
</feature>
<keyword evidence="18" id="KW-1185">Reference proteome</keyword>
<dbReference type="InterPro" id="IPR035911">
    <property type="entry name" value="MurE/MurF_N"/>
</dbReference>
<comment type="function">
    <text evidence="10 11">Involved in cell wall formation. Catalyzes the final step in the synthesis of UDP-N-acetylmuramoyl-pentapeptide, the precursor of murein.</text>
</comment>
<dbReference type="GO" id="GO:0047480">
    <property type="term" value="F:UDP-N-acetylmuramoyl-tripeptide-D-alanyl-D-alanine ligase activity"/>
    <property type="evidence" value="ECO:0007669"/>
    <property type="project" value="UniProtKB-UniRule"/>
</dbReference>
<dbReference type="NCBIfam" id="TIGR01143">
    <property type="entry name" value="murF"/>
    <property type="match status" value="1"/>
</dbReference>
<dbReference type="GO" id="GO:0005737">
    <property type="term" value="C:cytoplasm"/>
    <property type="evidence" value="ECO:0007669"/>
    <property type="project" value="UniProtKB-SubCell"/>
</dbReference>
<comment type="similarity">
    <text evidence="10">Belongs to the MurCDEF family. MurF subfamily.</text>
</comment>
<dbReference type="EMBL" id="JPRK01000005">
    <property type="protein sequence ID" value="KIO53679.1"/>
    <property type="molecule type" value="Genomic_DNA"/>
</dbReference>
<dbReference type="GO" id="GO:0051301">
    <property type="term" value="P:cell division"/>
    <property type="evidence" value="ECO:0007669"/>
    <property type="project" value="UniProtKB-KW"/>
</dbReference>
<evidence type="ECO:0000256" key="4">
    <source>
        <dbReference type="ARBA" id="ARBA00022741"/>
    </source>
</evidence>
<evidence type="ECO:0000313" key="16">
    <source>
        <dbReference type="EMBL" id="OXA90718.1"/>
    </source>
</evidence>
<dbReference type="HAMAP" id="MF_02019">
    <property type="entry name" value="MurF"/>
    <property type="match status" value="1"/>
</dbReference>
<keyword evidence="9 10" id="KW-0961">Cell wall biogenesis/degradation</keyword>
<dbReference type="EC" id="6.3.2.10" evidence="10 11"/>
<evidence type="ECO:0000256" key="8">
    <source>
        <dbReference type="ARBA" id="ARBA00023306"/>
    </source>
</evidence>
<dbReference type="OrthoDB" id="9801978at2"/>
<accession>A0A0D0EF88</accession>
<evidence type="ECO:0000256" key="2">
    <source>
        <dbReference type="ARBA" id="ARBA00022598"/>
    </source>
</evidence>
<feature type="binding site" evidence="10">
    <location>
        <begin position="97"/>
        <end position="103"/>
    </location>
    <ligand>
        <name>ATP</name>
        <dbReference type="ChEBI" id="CHEBI:30616"/>
    </ligand>
</feature>
<keyword evidence="7 10" id="KW-0573">Peptidoglycan synthesis</keyword>
<name>A0A0D0EF88_9FLAO</name>
<dbReference type="GO" id="GO:0071555">
    <property type="term" value="P:cell wall organization"/>
    <property type="evidence" value="ECO:0007669"/>
    <property type="project" value="UniProtKB-KW"/>
</dbReference>
<dbReference type="Gene3D" id="3.40.1390.10">
    <property type="entry name" value="MurE/MurF, N-terminal domain"/>
    <property type="match status" value="1"/>
</dbReference>
<comment type="subcellular location">
    <subcellularLocation>
        <location evidence="10 11">Cytoplasm</location>
    </subcellularLocation>
</comment>
<dbReference type="Proteomes" id="UP000198302">
    <property type="component" value="Unassembled WGS sequence"/>
</dbReference>
<proteinExistence type="inferred from homology"/>
<evidence type="ECO:0000256" key="7">
    <source>
        <dbReference type="ARBA" id="ARBA00022984"/>
    </source>
</evidence>
<keyword evidence="6 10" id="KW-0133">Cell shape</keyword>
<evidence type="ECO:0000259" key="13">
    <source>
        <dbReference type="Pfam" id="PF02875"/>
    </source>
</evidence>
<dbReference type="RefSeq" id="WP_041516457.1">
    <property type="nucleotide sequence ID" value="NZ_JPRK01000005.1"/>
</dbReference>
<evidence type="ECO:0000256" key="5">
    <source>
        <dbReference type="ARBA" id="ARBA00022840"/>
    </source>
</evidence>
<dbReference type="PANTHER" id="PTHR43024:SF1">
    <property type="entry name" value="UDP-N-ACETYLMURAMOYL-TRIPEPTIDE--D-ALANYL-D-ALANINE LIGASE"/>
    <property type="match status" value="1"/>
</dbReference>